<evidence type="ECO:0000256" key="6">
    <source>
        <dbReference type="ARBA" id="ARBA00022643"/>
    </source>
</evidence>
<dbReference type="GO" id="GO:0008137">
    <property type="term" value="F:NADH dehydrogenase (ubiquinone) activity"/>
    <property type="evidence" value="ECO:0007669"/>
    <property type="project" value="InterPro"/>
</dbReference>
<gene>
    <name evidence="15" type="ORF">SAMN06265337_2341</name>
</gene>
<dbReference type="Gene3D" id="3.40.50.11540">
    <property type="entry name" value="NADH-ubiquinone oxidoreductase 51kDa subunit"/>
    <property type="match status" value="1"/>
</dbReference>
<dbReference type="OrthoDB" id="9761899at2"/>
<dbReference type="Gene3D" id="1.20.1440.230">
    <property type="entry name" value="NADH-ubiquinone oxidoreductase 51kDa subunit, iron-sulphur binding domain"/>
    <property type="match status" value="1"/>
</dbReference>
<dbReference type="InterPro" id="IPR019575">
    <property type="entry name" value="Nuop51_4Fe4S-bd"/>
</dbReference>
<evidence type="ECO:0000313" key="15">
    <source>
        <dbReference type="EMBL" id="SNC68491.1"/>
    </source>
</evidence>
<dbReference type="Pfam" id="PF10589">
    <property type="entry name" value="NADH_4Fe-4S"/>
    <property type="match status" value="1"/>
</dbReference>
<evidence type="ECO:0000256" key="3">
    <source>
        <dbReference type="ARBA" id="ARBA00007523"/>
    </source>
</evidence>
<comment type="cofactor">
    <cofactor evidence="2 13">
        <name>[4Fe-4S] cluster</name>
        <dbReference type="ChEBI" id="CHEBI:49883"/>
    </cofactor>
</comment>
<dbReference type="SMART" id="SM00928">
    <property type="entry name" value="NADH_4Fe-4S"/>
    <property type="match status" value="1"/>
</dbReference>
<dbReference type="Gene3D" id="6.10.250.1450">
    <property type="match status" value="1"/>
</dbReference>
<dbReference type="PANTHER" id="PTHR11780">
    <property type="entry name" value="NADH-UBIQUINONE OXIDOREDUCTASE FLAVOPROTEIN 1 NDUFV1"/>
    <property type="match status" value="1"/>
</dbReference>
<protein>
    <recommendedName>
        <fullName evidence="13">NADH-quinone oxidoreductase subunit F</fullName>
        <ecNumber evidence="13">7.1.1.-</ecNumber>
    </recommendedName>
</protein>
<dbReference type="GO" id="GO:0048038">
    <property type="term" value="F:quinone binding"/>
    <property type="evidence" value="ECO:0007669"/>
    <property type="project" value="UniProtKB-KW"/>
</dbReference>
<dbReference type="Pfam" id="PF01512">
    <property type="entry name" value="Complex1_51K"/>
    <property type="match status" value="1"/>
</dbReference>
<keyword evidence="4 13" id="KW-0004">4Fe-4S</keyword>
<evidence type="ECO:0000256" key="1">
    <source>
        <dbReference type="ARBA" id="ARBA00001917"/>
    </source>
</evidence>
<dbReference type="EC" id="7.1.1.-" evidence="13"/>
<accession>A0A212TRK1</accession>
<dbReference type="NCBIfam" id="NF010120">
    <property type="entry name" value="PRK13596.1"/>
    <property type="match status" value="1"/>
</dbReference>
<dbReference type="SUPFAM" id="SSF140490">
    <property type="entry name" value="Nqo1C-terminal domain-like"/>
    <property type="match status" value="1"/>
</dbReference>
<comment type="similarity">
    <text evidence="3 13">Belongs to the complex I 51 kDa subunit family.</text>
</comment>
<dbReference type="FunFam" id="1.20.1440.230:FF:000001">
    <property type="entry name" value="Mitochondrial NADH dehydrogenase flavoprotein 1"/>
    <property type="match status" value="1"/>
</dbReference>
<evidence type="ECO:0000256" key="7">
    <source>
        <dbReference type="ARBA" id="ARBA00022723"/>
    </source>
</evidence>
<dbReference type="GO" id="GO:0045333">
    <property type="term" value="P:cellular respiration"/>
    <property type="evidence" value="ECO:0007669"/>
    <property type="project" value="TreeGrafter"/>
</dbReference>
<evidence type="ECO:0000256" key="12">
    <source>
        <dbReference type="ARBA" id="ARBA00047712"/>
    </source>
</evidence>
<evidence type="ECO:0000256" key="5">
    <source>
        <dbReference type="ARBA" id="ARBA00022630"/>
    </source>
</evidence>
<dbReference type="InterPro" id="IPR001949">
    <property type="entry name" value="NADH-UbQ_OxRdtase_51kDa_CS"/>
</dbReference>
<dbReference type="Gene3D" id="3.10.20.600">
    <property type="match status" value="1"/>
</dbReference>
<dbReference type="InterPro" id="IPR037207">
    <property type="entry name" value="Nuop51_4Fe4S-bd_sf"/>
</dbReference>
<dbReference type="PROSITE" id="PS00645">
    <property type="entry name" value="COMPLEX1_51K_2"/>
    <property type="match status" value="1"/>
</dbReference>
<evidence type="ECO:0000313" key="16">
    <source>
        <dbReference type="Proteomes" id="UP000198131"/>
    </source>
</evidence>
<dbReference type="SUPFAM" id="SSF142019">
    <property type="entry name" value="Nqo1 FMN-binding domain-like"/>
    <property type="match status" value="1"/>
</dbReference>
<keyword evidence="10 13" id="KW-0411">Iron-sulfur</keyword>
<dbReference type="GO" id="GO:0046872">
    <property type="term" value="F:metal ion binding"/>
    <property type="evidence" value="ECO:0007669"/>
    <property type="project" value="UniProtKB-KW"/>
</dbReference>
<dbReference type="InterPro" id="IPR050837">
    <property type="entry name" value="ComplexI_51kDa_subunit"/>
</dbReference>
<comment type="catalytic activity">
    <reaction evidence="12 13">
        <text>a quinone + NADH + 5 H(+)(in) = a quinol + NAD(+) + 4 H(+)(out)</text>
        <dbReference type="Rhea" id="RHEA:57888"/>
        <dbReference type="ChEBI" id="CHEBI:15378"/>
        <dbReference type="ChEBI" id="CHEBI:24646"/>
        <dbReference type="ChEBI" id="CHEBI:57540"/>
        <dbReference type="ChEBI" id="CHEBI:57945"/>
        <dbReference type="ChEBI" id="CHEBI:132124"/>
    </reaction>
</comment>
<organism evidence="15 16">
    <name type="scientific">Hymenobacter gelipurpurascens</name>
    <dbReference type="NCBI Taxonomy" id="89968"/>
    <lineage>
        <taxon>Bacteria</taxon>
        <taxon>Pseudomonadati</taxon>
        <taxon>Bacteroidota</taxon>
        <taxon>Cytophagia</taxon>
        <taxon>Cytophagales</taxon>
        <taxon>Hymenobacteraceae</taxon>
        <taxon>Hymenobacter</taxon>
    </lineage>
</organism>
<keyword evidence="9 13" id="KW-0408">Iron</keyword>
<keyword evidence="13" id="KW-0874">Quinone</keyword>
<comment type="cofactor">
    <cofactor evidence="1 13">
        <name>FMN</name>
        <dbReference type="ChEBI" id="CHEBI:58210"/>
    </cofactor>
</comment>
<dbReference type="PANTHER" id="PTHR11780:SF10">
    <property type="entry name" value="NADH DEHYDROGENASE [UBIQUINONE] FLAVOPROTEIN 1, MITOCHONDRIAL"/>
    <property type="match status" value="1"/>
</dbReference>
<evidence type="ECO:0000256" key="4">
    <source>
        <dbReference type="ARBA" id="ARBA00022485"/>
    </source>
</evidence>
<keyword evidence="5 13" id="KW-0285">Flavoprotein</keyword>
<evidence type="ECO:0000256" key="10">
    <source>
        <dbReference type="ARBA" id="ARBA00023014"/>
    </source>
</evidence>
<proteinExistence type="inferred from homology"/>
<dbReference type="GO" id="GO:0051539">
    <property type="term" value="F:4 iron, 4 sulfur cluster binding"/>
    <property type="evidence" value="ECO:0007669"/>
    <property type="project" value="UniProtKB-UniRule"/>
</dbReference>
<dbReference type="GO" id="GO:0010181">
    <property type="term" value="F:FMN binding"/>
    <property type="evidence" value="ECO:0007669"/>
    <property type="project" value="InterPro"/>
</dbReference>
<dbReference type="FunFam" id="3.40.50.11540:FF:000001">
    <property type="entry name" value="NADH dehydrogenase [ubiquinone] flavoprotein 1, mitochondrial"/>
    <property type="match status" value="1"/>
</dbReference>
<keyword evidence="7 13" id="KW-0479">Metal-binding</keyword>
<evidence type="ECO:0000256" key="2">
    <source>
        <dbReference type="ARBA" id="ARBA00001966"/>
    </source>
</evidence>
<sequence length="446" mass="48415">MGRKLLTEHINVEGIDTFEVYRKHGGYRSVEKAIKTMTPDEVVEEVKKSGLRGRGGAGFPTGMKWSFLAKPEGVPRYLVCNADESEPGTFKDRQLMSKLPHLLIEGMITSSYALGANTSYIYIRGELLYVLRILEKAIAEAYAAGFLGKNILGSGYDLDLHVHPGGGAYICGEETALLESLEGKRGNPRNKPPFPAVQGLYARPTVVNNVESIAAVPVIVNEGGDEYAKIGVGRSTGTKLFSACGHLNKPGIYEIELGLPVEEFIYSDEYCGGIWKGRNLKAVVAGGSSVPILPTELILKTAAGENRLMTYESLSDGGFVTGTMLGSGGFIAMDETTCIVRNTWNFSRFYHHESCGQCSPCREGTGWMEKVLHRLEHGHGHMEDIDLLVSVAKQIEGNTICPLGEAAAWPVAAAVRHFRDEFEWHVTHAKQAAQPGAVFPGNAVLA</sequence>
<dbReference type="AlphaFoldDB" id="A0A212TRK1"/>
<dbReference type="GO" id="GO:0003954">
    <property type="term" value="F:NADH dehydrogenase activity"/>
    <property type="evidence" value="ECO:0007669"/>
    <property type="project" value="TreeGrafter"/>
</dbReference>
<dbReference type="InterPro" id="IPR037225">
    <property type="entry name" value="Nuo51_FMN-bd_sf"/>
</dbReference>
<dbReference type="RefSeq" id="WP_088843551.1">
    <property type="nucleotide sequence ID" value="NZ_FYEW01000001.1"/>
</dbReference>
<evidence type="ECO:0000256" key="13">
    <source>
        <dbReference type="RuleBase" id="RU364066"/>
    </source>
</evidence>
<dbReference type="GO" id="GO:0051287">
    <property type="term" value="F:NAD binding"/>
    <property type="evidence" value="ECO:0007669"/>
    <property type="project" value="UniProtKB-UniRule"/>
</dbReference>
<dbReference type="InterPro" id="IPR011537">
    <property type="entry name" value="NADH-UbQ_OxRdtase_suF"/>
</dbReference>
<evidence type="ECO:0000256" key="9">
    <source>
        <dbReference type="ARBA" id="ARBA00023004"/>
    </source>
</evidence>
<keyword evidence="6 13" id="KW-0288">FMN</keyword>
<name>A0A212TRK1_9BACT</name>
<comment type="function">
    <text evidence="13">NDH-1 shuttles electrons from NADH, via FMN and iron-sulfur (Fe-S) centers, to quinones in the respiratory chain.</text>
</comment>
<dbReference type="Proteomes" id="UP000198131">
    <property type="component" value="Unassembled WGS sequence"/>
</dbReference>
<evidence type="ECO:0000259" key="14">
    <source>
        <dbReference type="SMART" id="SM00928"/>
    </source>
</evidence>
<dbReference type="InterPro" id="IPR011538">
    <property type="entry name" value="Nuo51_FMN-bd"/>
</dbReference>
<keyword evidence="8" id="KW-1278">Translocase</keyword>
<dbReference type="EMBL" id="FYEW01000001">
    <property type="protein sequence ID" value="SNC68491.1"/>
    <property type="molecule type" value="Genomic_DNA"/>
</dbReference>
<dbReference type="Pfam" id="PF22461">
    <property type="entry name" value="SLBB_2"/>
    <property type="match status" value="1"/>
</dbReference>
<evidence type="ECO:0000256" key="11">
    <source>
        <dbReference type="ARBA" id="ARBA00023027"/>
    </source>
</evidence>
<reference evidence="16" key="1">
    <citation type="submission" date="2017-06" db="EMBL/GenBank/DDBJ databases">
        <authorList>
            <person name="Varghese N."/>
            <person name="Submissions S."/>
        </authorList>
    </citation>
    <scope>NUCLEOTIDE SEQUENCE [LARGE SCALE GENOMIC DNA]</scope>
    <source>
        <strain evidence="16">DSM 11116</strain>
    </source>
</reference>
<feature type="domain" description="NADH-ubiquinone oxidoreductase 51kDa subunit iron-sulphur binding" evidence="14">
    <location>
        <begin position="340"/>
        <end position="385"/>
    </location>
</feature>
<keyword evidence="16" id="KW-1185">Reference proteome</keyword>
<dbReference type="InterPro" id="IPR054765">
    <property type="entry name" value="SLBB_dom"/>
</dbReference>
<keyword evidence="11 13" id="KW-0520">NAD</keyword>
<dbReference type="NCBIfam" id="TIGR01959">
    <property type="entry name" value="nuoF_fam"/>
    <property type="match status" value="1"/>
</dbReference>
<dbReference type="SUPFAM" id="SSF142984">
    <property type="entry name" value="Nqo1 middle domain-like"/>
    <property type="match status" value="1"/>
</dbReference>
<evidence type="ECO:0000256" key="8">
    <source>
        <dbReference type="ARBA" id="ARBA00022967"/>
    </source>
</evidence>